<evidence type="ECO:0000313" key="14">
    <source>
        <dbReference type="Proteomes" id="UP000321331"/>
    </source>
</evidence>
<keyword evidence="4 11" id="KW-0812">Transmembrane</keyword>
<dbReference type="Proteomes" id="UP000321331">
    <property type="component" value="Unassembled WGS sequence"/>
</dbReference>
<name>A0A5C6T5C6_FUSOC</name>
<dbReference type="GO" id="GO:0008270">
    <property type="term" value="F:zinc ion binding"/>
    <property type="evidence" value="ECO:0007669"/>
    <property type="project" value="UniProtKB-KW"/>
</dbReference>
<evidence type="ECO:0000256" key="8">
    <source>
        <dbReference type="ARBA" id="ARBA00022989"/>
    </source>
</evidence>
<keyword evidence="3" id="KW-0410">Iron transport</keyword>
<keyword evidence="3" id="KW-0406">Ion transport</keyword>
<keyword evidence="3" id="KW-0408">Iron</keyword>
<feature type="transmembrane region" description="Helical" evidence="11">
    <location>
        <begin position="181"/>
        <end position="200"/>
    </location>
</feature>
<dbReference type="SUPFAM" id="SSF54236">
    <property type="entry name" value="Ubiquitin-like"/>
    <property type="match status" value="1"/>
</dbReference>
<comment type="similarity">
    <text evidence="2">Belongs to the oxidase-dependent Fe transporter (OFeT) (TC 9.A.10.1) family.</text>
</comment>
<evidence type="ECO:0000256" key="2">
    <source>
        <dbReference type="ARBA" id="ARBA00008333"/>
    </source>
</evidence>
<evidence type="ECO:0000259" key="12">
    <source>
        <dbReference type="PROSITE" id="PS50053"/>
    </source>
</evidence>
<gene>
    <name evidence="13" type="ORF">FocTR4_00009686</name>
</gene>
<dbReference type="InterPro" id="IPR001876">
    <property type="entry name" value="Znf_RanBP2"/>
</dbReference>
<dbReference type="InterPro" id="IPR000626">
    <property type="entry name" value="Ubiquitin-like_dom"/>
</dbReference>
<evidence type="ECO:0000256" key="3">
    <source>
        <dbReference type="ARBA" id="ARBA00022496"/>
    </source>
</evidence>
<dbReference type="PANTHER" id="PTHR31632">
    <property type="entry name" value="IRON TRANSPORTER FTH1"/>
    <property type="match status" value="1"/>
</dbReference>
<evidence type="ECO:0000256" key="4">
    <source>
        <dbReference type="ARBA" id="ARBA00022692"/>
    </source>
</evidence>
<sequence>MTVNVFAVPIFFICFRECLETSIIVSVLLAFLKQSVGGEDDKETYKRLLKQVWIGVGLGLAICICIGAGMIGAFYSLGKDVFSKTEDIWEGSFSLIAAIIISIMGAALLRVNKLQEKWRVKLMQALDKKDAIATSGLMSRFKLWSEKHVMFILPFITVLREGLEAVVYIGGVSLGLPASSFPLAVICGLAAGCVVGYIIYRGGNTTSLQIFLIISTGFLYLVAAGLFSKAVWAFEIHAWNNIIGGDAAEVGSGPGSYDIHKSVWHVNCCNAELNGGGGWGIFNAILGWQNSATIGSVVSYNVYWLVVIICFCSMTYMERYGNLGVFTPLTTCFGLRKKTVPEKPSSIENELMPSNGDDKTATPVDSSKRGITATLDEREALWIDFESSKNYAIRIHVGNVNIVSGEPKIPTPAAELRRRQLLKQEKYGVATELGQVRQFVALPIATNCSVEAQMNGEESTAGVQFDITRLDPLLSGPKDTINIMVKHLNGETSNYFLSRFSRVETLKLLVKAKAGVDVAYQSLVSSSQQLKNKLRLCDYNLKNGALLHLFVRLRGGSSMAEEPEINIASGGLIRQSIVEQPKGEYKKTSTVTFNVQILNSTSFKRVTGQDPPKSPISAATYAKAGHPFFSLDEGPATISGNFSDLQSLAQLKGLPERNFCGIPILDVETKEILRAWVCKACKAKNTAVMRFCKSCKGRRPPLKKGNKIGILNPEGSKTPFRLSWQIAEELEKKLTLF</sequence>
<evidence type="ECO:0000256" key="5">
    <source>
        <dbReference type="ARBA" id="ARBA00022723"/>
    </source>
</evidence>
<evidence type="ECO:0000256" key="9">
    <source>
        <dbReference type="ARBA" id="ARBA00023136"/>
    </source>
</evidence>
<dbReference type="GO" id="GO:0015093">
    <property type="term" value="F:ferrous iron transmembrane transporter activity"/>
    <property type="evidence" value="ECO:0007669"/>
    <property type="project" value="TreeGrafter"/>
</dbReference>
<reference evidence="13 14" key="1">
    <citation type="submission" date="2019-07" db="EMBL/GenBank/DDBJ databases">
        <title>The First High-Quality Draft Genome Sequence of the Causal Agent of the Current Panama Disease Epidemic.</title>
        <authorList>
            <person name="Warmington R.J."/>
            <person name="Kay W."/>
            <person name="Jeffries A."/>
            <person name="Bebber D."/>
            <person name="Moore K."/>
            <person name="Studholme D.J."/>
        </authorList>
    </citation>
    <scope>NUCLEOTIDE SEQUENCE [LARGE SCALE GENOMIC DNA]</scope>
    <source>
        <strain evidence="13 14">TR4</strain>
    </source>
</reference>
<keyword evidence="9 11" id="KW-0472">Membrane</keyword>
<feature type="transmembrane region" description="Helical" evidence="11">
    <location>
        <begin position="88"/>
        <end position="109"/>
    </location>
</feature>
<evidence type="ECO:0000256" key="7">
    <source>
        <dbReference type="ARBA" id="ARBA00022833"/>
    </source>
</evidence>
<dbReference type="PANTHER" id="PTHR31632:SF2">
    <property type="entry name" value="PLASMA MEMBRANE IRON PERMEASE"/>
    <property type="match status" value="1"/>
</dbReference>
<dbReference type="InterPro" id="IPR004923">
    <property type="entry name" value="FTR1/Fip1/EfeU"/>
</dbReference>
<organism evidence="13 14">
    <name type="scientific">Fusarium oxysporum f. sp. cubense</name>
    <dbReference type="NCBI Taxonomy" id="61366"/>
    <lineage>
        <taxon>Eukaryota</taxon>
        <taxon>Fungi</taxon>
        <taxon>Dikarya</taxon>
        <taxon>Ascomycota</taxon>
        <taxon>Pezizomycotina</taxon>
        <taxon>Sordariomycetes</taxon>
        <taxon>Hypocreomycetidae</taxon>
        <taxon>Hypocreales</taxon>
        <taxon>Nectriaceae</taxon>
        <taxon>Fusarium</taxon>
        <taxon>Fusarium oxysporum species complex</taxon>
    </lineage>
</organism>
<comment type="subcellular location">
    <subcellularLocation>
        <location evidence="1">Membrane</location>
        <topology evidence="1">Multi-pass membrane protein</topology>
    </subcellularLocation>
</comment>
<dbReference type="SMART" id="SM00213">
    <property type="entry name" value="UBQ"/>
    <property type="match status" value="1"/>
</dbReference>
<keyword evidence="7" id="KW-0862">Zinc</keyword>
<feature type="transmembrane region" description="Helical" evidence="11">
    <location>
        <begin position="52"/>
        <end position="76"/>
    </location>
</feature>
<evidence type="ECO:0000256" key="1">
    <source>
        <dbReference type="ARBA" id="ARBA00004141"/>
    </source>
</evidence>
<comment type="caution">
    <text evidence="13">The sequence shown here is derived from an EMBL/GenBank/DDBJ whole genome shotgun (WGS) entry which is preliminary data.</text>
</comment>
<evidence type="ECO:0000256" key="10">
    <source>
        <dbReference type="SAM" id="MobiDB-lite"/>
    </source>
</evidence>
<feature type="domain" description="Ubiquitin-like" evidence="12">
    <location>
        <begin position="481"/>
        <end position="556"/>
    </location>
</feature>
<feature type="transmembrane region" description="Helical" evidence="11">
    <location>
        <begin position="6"/>
        <end position="32"/>
    </location>
</feature>
<evidence type="ECO:0000313" key="13">
    <source>
        <dbReference type="EMBL" id="TXC06073.1"/>
    </source>
</evidence>
<keyword evidence="3" id="KW-0813">Transport</keyword>
<dbReference type="EMBL" id="VMNF01000006">
    <property type="protein sequence ID" value="TXC06073.1"/>
    <property type="molecule type" value="Genomic_DNA"/>
</dbReference>
<keyword evidence="8 11" id="KW-1133">Transmembrane helix</keyword>
<accession>A0A5C6T5C6</accession>
<protein>
    <recommendedName>
        <fullName evidence="12">Ubiquitin-like domain-containing protein</fullName>
    </recommendedName>
</protein>
<keyword evidence="5" id="KW-0479">Metal-binding</keyword>
<feature type="transmembrane region" description="Helical" evidence="11">
    <location>
        <begin position="207"/>
        <end position="227"/>
    </location>
</feature>
<evidence type="ECO:0000256" key="6">
    <source>
        <dbReference type="ARBA" id="ARBA00022771"/>
    </source>
</evidence>
<feature type="region of interest" description="Disordered" evidence="10">
    <location>
        <begin position="344"/>
        <end position="366"/>
    </location>
</feature>
<evidence type="ECO:0000256" key="11">
    <source>
        <dbReference type="SAM" id="Phobius"/>
    </source>
</evidence>
<dbReference type="Gene3D" id="3.10.20.90">
    <property type="entry name" value="Phosphatidylinositol 3-kinase Catalytic Subunit, Chain A, domain 1"/>
    <property type="match status" value="1"/>
</dbReference>
<keyword evidence="6" id="KW-0863">Zinc-finger</keyword>
<dbReference type="InterPro" id="IPR029071">
    <property type="entry name" value="Ubiquitin-like_domsf"/>
</dbReference>
<dbReference type="AlphaFoldDB" id="A0A5C6T5C6"/>
<dbReference type="PROSITE" id="PS01358">
    <property type="entry name" value="ZF_RANBP2_1"/>
    <property type="match status" value="1"/>
</dbReference>
<proteinExistence type="inferred from homology"/>
<dbReference type="Pfam" id="PF03239">
    <property type="entry name" value="FTR1"/>
    <property type="match status" value="1"/>
</dbReference>
<feature type="transmembrane region" description="Helical" evidence="11">
    <location>
        <begin position="148"/>
        <end position="169"/>
    </location>
</feature>
<dbReference type="PROSITE" id="PS50053">
    <property type="entry name" value="UBIQUITIN_2"/>
    <property type="match status" value="1"/>
</dbReference>
<dbReference type="Pfam" id="PF00240">
    <property type="entry name" value="ubiquitin"/>
    <property type="match status" value="1"/>
</dbReference>
<dbReference type="GO" id="GO:0033573">
    <property type="term" value="C:high-affinity iron permease complex"/>
    <property type="evidence" value="ECO:0007669"/>
    <property type="project" value="InterPro"/>
</dbReference>